<gene>
    <name evidence="1" type="ORF">IscW_ISCW019687</name>
</gene>
<keyword evidence="3" id="KW-1185">Reference proteome</keyword>
<dbReference type="OrthoDB" id="10039611at2759"/>
<dbReference type="VEuPathDB" id="VectorBase:ISCW019687"/>
<dbReference type="AlphaFoldDB" id="B7PVZ7"/>
<evidence type="ECO:0000313" key="2">
    <source>
        <dbReference type="EnsemblMetazoa" id="ISCW019687-PA"/>
    </source>
</evidence>
<reference evidence="2" key="2">
    <citation type="submission" date="2020-05" db="UniProtKB">
        <authorList>
            <consortium name="EnsemblMetazoa"/>
        </authorList>
    </citation>
    <scope>IDENTIFICATION</scope>
    <source>
        <strain evidence="2">wikel</strain>
    </source>
</reference>
<name>B7PVZ7_IXOSC</name>
<dbReference type="HOGENOM" id="CLU_2173745_0_0_1"/>
<protein>
    <submittedName>
        <fullName evidence="1 2">Uncharacterized protein</fullName>
    </submittedName>
</protein>
<dbReference type="VEuPathDB" id="VectorBase:ISCP_005606"/>
<dbReference type="Proteomes" id="UP000001555">
    <property type="component" value="Unassembled WGS sequence"/>
</dbReference>
<dbReference type="EMBL" id="DS803698">
    <property type="protein sequence ID" value="EEC10769.1"/>
    <property type="molecule type" value="Genomic_DNA"/>
</dbReference>
<reference evidence="1 3" key="1">
    <citation type="submission" date="2008-03" db="EMBL/GenBank/DDBJ databases">
        <title>Annotation of Ixodes scapularis.</title>
        <authorList>
            <consortium name="Ixodes scapularis Genome Project Consortium"/>
            <person name="Caler E."/>
            <person name="Hannick L.I."/>
            <person name="Bidwell S."/>
            <person name="Joardar V."/>
            <person name="Thiagarajan M."/>
            <person name="Amedeo P."/>
            <person name="Galinsky K.J."/>
            <person name="Schobel S."/>
            <person name="Inman J."/>
            <person name="Hostetler J."/>
            <person name="Miller J."/>
            <person name="Hammond M."/>
            <person name="Megy K."/>
            <person name="Lawson D."/>
            <person name="Kodira C."/>
            <person name="Sutton G."/>
            <person name="Meyer J."/>
            <person name="Hill C.A."/>
            <person name="Birren B."/>
            <person name="Nene V."/>
            <person name="Collins F."/>
            <person name="Alarcon-Chaidez F."/>
            <person name="Wikel S."/>
            <person name="Strausberg R."/>
        </authorList>
    </citation>
    <scope>NUCLEOTIDE SEQUENCE [LARGE SCALE GENOMIC DNA]</scope>
    <source>
        <strain evidence="3">Wikel</strain>
        <strain evidence="1">Wikel colony</strain>
    </source>
</reference>
<dbReference type="VEuPathDB" id="VectorBase:ISCI019687"/>
<proteinExistence type="predicted"/>
<accession>B7PVZ7</accession>
<dbReference type="EnsemblMetazoa" id="ISCW019687-RA">
    <property type="protein sequence ID" value="ISCW019687-PA"/>
    <property type="gene ID" value="ISCW019687"/>
</dbReference>
<dbReference type="InParanoid" id="B7PVZ7"/>
<evidence type="ECO:0000313" key="1">
    <source>
        <dbReference type="EMBL" id="EEC10769.1"/>
    </source>
</evidence>
<organism>
    <name type="scientific">Ixodes scapularis</name>
    <name type="common">Black-legged tick</name>
    <name type="synonym">Deer tick</name>
    <dbReference type="NCBI Taxonomy" id="6945"/>
    <lineage>
        <taxon>Eukaryota</taxon>
        <taxon>Metazoa</taxon>
        <taxon>Ecdysozoa</taxon>
        <taxon>Arthropoda</taxon>
        <taxon>Chelicerata</taxon>
        <taxon>Arachnida</taxon>
        <taxon>Acari</taxon>
        <taxon>Parasitiformes</taxon>
        <taxon>Ixodida</taxon>
        <taxon>Ixodoidea</taxon>
        <taxon>Ixodidae</taxon>
        <taxon>Ixodinae</taxon>
        <taxon>Ixodes</taxon>
    </lineage>
</organism>
<evidence type="ECO:0000313" key="3">
    <source>
        <dbReference type="Proteomes" id="UP000001555"/>
    </source>
</evidence>
<dbReference type="EMBL" id="ABJB010861897">
    <property type="status" value="NOT_ANNOTATED_CDS"/>
    <property type="molecule type" value="Genomic_DNA"/>
</dbReference>
<dbReference type="PaxDb" id="6945-B7PVZ7"/>
<sequence length="110" mass="12275">MSTLMEDIQAWLSAKGAAWSPDMIKGELLKIVAMTKHCGEKYRIDTIAAAAGHGYVAFLNKEFKMVQLGPLVDEAINQWTAEKLANFVRHVVDEEAALRKADHIMVDVFD</sequence>